<name>A0ABW1XJS5_9ALTE</name>
<gene>
    <name evidence="1" type="ORF">ACFP85_06575</name>
</gene>
<dbReference type="EMBL" id="JBHSUS010000001">
    <property type="protein sequence ID" value="MFC6439811.1"/>
    <property type="molecule type" value="Genomic_DNA"/>
</dbReference>
<evidence type="ECO:0000313" key="1">
    <source>
        <dbReference type="EMBL" id="MFC6439811.1"/>
    </source>
</evidence>
<keyword evidence="2" id="KW-1185">Reference proteome</keyword>
<dbReference type="RefSeq" id="WP_131256700.1">
    <property type="nucleotide sequence ID" value="NZ_JBHSUS010000001.1"/>
</dbReference>
<protein>
    <submittedName>
        <fullName evidence="1">Uncharacterized protein</fullName>
    </submittedName>
</protein>
<reference evidence="2" key="1">
    <citation type="journal article" date="2019" name="Int. J. Syst. Evol. Microbiol.">
        <title>The Global Catalogue of Microorganisms (GCM) 10K type strain sequencing project: providing services to taxonomists for standard genome sequencing and annotation.</title>
        <authorList>
            <consortium name="The Broad Institute Genomics Platform"/>
            <consortium name="The Broad Institute Genome Sequencing Center for Infectious Disease"/>
            <person name="Wu L."/>
            <person name="Ma J."/>
        </authorList>
    </citation>
    <scope>NUCLEOTIDE SEQUENCE [LARGE SCALE GENOMIC DNA]</scope>
    <source>
        <strain evidence="2">CGMCC 1.16031</strain>
    </source>
</reference>
<dbReference type="Proteomes" id="UP001596364">
    <property type="component" value="Unassembled WGS sequence"/>
</dbReference>
<accession>A0ABW1XJS5</accession>
<organism evidence="1 2">
    <name type="scientific">Pseudobowmanella zhangzhouensis</name>
    <dbReference type="NCBI Taxonomy" id="1537679"/>
    <lineage>
        <taxon>Bacteria</taxon>
        <taxon>Pseudomonadati</taxon>
        <taxon>Pseudomonadota</taxon>
        <taxon>Gammaproteobacteria</taxon>
        <taxon>Alteromonadales</taxon>
        <taxon>Alteromonadaceae</taxon>
    </lineage>
</organism>
<proteinExistence type="predicted"/>
<evidence type="ECO:0000313" key="2">
    <source>
        <dbReference type="Proteomes" id="UP001596364"/>
    </source>
</evidence>
<sequence>MTYITQKRRTARYQSLQRAHSAIRSWLDKQDARAQAILYVPGELPQSFTCQSQLPEQADKATNFYNTQEWKALRLRAFERHGNQCLCCGAGYDKELCCT</sequence>
<comment type="caution">
    <text evidence="1">The sequence shown here is derived from an EMBL/GenBank/DDBJ whole genome shotgun (WGS) entry which is preliminary data.</text>
</comment>